<feature type="binding site" evidence="14">
    <location>
        <position position="389"/>
    </location>
    <ligand>
        <name>Zn(2+)</name>
        <dbReference type="ChEBI" id="CHEBI:29105"/>
    </ligand>
</feature>
<dbReference type="PANTHER" id="PTHR30627">
    <property type="entry name" value="PEPTIDOGLYCAN D,D-TRANSPEPTIDASE"/>
    <property type="match status" value="1"/>
</dbReference>
<dbReference type="SUPFAM" id="SSF56519">
    <property type="entry name" value="Penicillin binding protein dimerisation domain"/>
    <property type="match status" value="1"/>
</dbReference>
<evidence type="ECO:0000256" key="11">
    <source>
        <dbReference type="ARBA" id="ARBA00022989"/>
    </source>
</evidence>
<dbReference type="HAMAP" id="MF_02081">
    <property type="entry name" value="MrdA_transpept"/>
    <property type="match status" value="1"/>
</dbReference>
<dbReference type="GO" id="GO:0008360">
    <property type="term" value="P:regulation of cell shape"/>
    <property type="evidence" value="ECO:0007669"/>
    <property type="project" value="UniProtKB-KW"/>
</dbReference>
<keyword evidence="14" id="KW-0479">Metal-binding</keyword>
<evidence type="ECO:0000313" key="18">
    <source>
        <dbReference type="Proteomes" id="UP000276260"/>
    </source>
</evidence>
<evidence type="ECO:0000256" key="4">
    <source>
        <dbReference type="ARBA" id="ARBA00022519"/>
    </source>
</evidence>
<keyword evidence="3 14" id="KW-1003">Cell membrane</keyword>
<dbReference type="GO" id="GO:0009252">
    <property type="term" value="P:peptidoglycan biosynthetic process"/>
    <property type="evidence" value="ECO:0007669"/>
    <property type="project" value="UniProtKB-UniRule"/>
</dbReference>
<dbReference type="EMBL" id="RRCF01000004">
    <property type="protein sequence ID" value="RRJ19414.1"/>
    <property type="molecule type" value="Genomic_DNA"/>
</dbReference>
<keyword evidence="8 14" id="KW-0378">Hydrolase</keyword>
<evidence type="ECO:0000313" key="17">
    <source>
        <dbReference type="EMBL" id="RRJ19414.1"/>
    </source>
</evidence>
<evidence type="ECO:0000256" key="7">
    <source>
        <dbReference type="ARBA" id="ARBA00022692"/>
    </source>
</evidence>
<keyword evidence="4 14" id="KW-0997">Cell inner membrane</keyword>
<dbReference type="Gene3D" id="3.30.1390.30">
    <property type="entry name" value="Penicillin-binding protein 2a, domain 3"/>
    <property type="match status" value="1"/>
</dbReference>
<dbReference type="InterPro" id="IPR001460">
    <property type="entry name" value="PCN-bd_Tpept"/>
</dbReference>
<dbReference type="InterPro" id="IPR005311">
    <property type="entry name" value="PBP_dimer"/>
</dbReference>
<dbReference type="AlphaFoldDB" id="A0A3P3QE45"/>
<dbReference type="EC" id="3.4.16.4" evidence="14"/>
<evidence type="ECO:0000256" key="13">
    <source>
        <dbReference type="ARBA" id="ARBA00023316"/>
    </source>
</evidence>
<evidence type="ECO:0000256" key="6">
    <source>
        <dbReference type="ARBA" id="ARBA00022670"/>
    </source>
</evidence>
<feature type="domain" description="Penicillin-binding protein dimerisation" evidence="16">
    <location>
        <begin position="65"/>
        <end position="238"/>
    </location>
</feature>
<reference evidence="17 18" key="1">
    <citation type="submission" date="2018-11" db="EMBL/GenBank/DDBJ databases">
        <title>Draft genome analysis of Rheinheimera mesophila isolated from an industrial waste site.</title>
        <authorList>
            <person name="Yu Q."/>
            <person name="Qi Y."/>
            <person name="Zhang H."/>
            <person name="Lu Y."/>
            <person name="Pu J."/>
        </authorList>
    </citation>
    <scope>NUCLEOTIDE SEQUENCE [LARGE SCALE GENOMIC DNA]</scope>
    <source>
        <strain evidence="17 18">IITR13</strain>
    </source>
</reference>
<feature type="active site" description="Acyl-ester intermediate" evidence="14">
    <location>
        <position position="331"/>
    </location>
</feature>
<dbReference type="Gene3D" id="3.40.710.10">
    <property type="entry name" value="DD-peptidase/beta-lactamase superfamily"/>
    <property type="match status" value="1"/>
</dbReference>
<keyword evidence="14" id="KW-0862">Zinc</keyword>
<dbReference type="Pfam" id="PF03717">
    <property type="entry name" value="PBP_dimer"/>
    <property type="match status" value="1"/>
</dbReference>
<keyword evidence="18" id="KW-1185">Reference proteome</keyword>
<dbReference type="Proteomes" id="UP000276260">
    <property type="component" value="Unassembled WGS sequence"/>
</dbReference>
<evidence type="ECO:0000256" key="2">
    <source>
        <dbReference type="ARBA" id="ARBA00004236"/>
    </source>
</evidence>
<name>A0A3P3QE45_9GAMM</name>
<dbReference type="PANTHER" id="PTHR30627:SF2">
    <property type="entry name" value="PEPTIDOGLYCAN D,D-TRANSPEPTIDASE MRDA"/>
    <property type="match status" value="1"/>
</dbReference>
<comment type="pathway">
    <text evidence="14">Cell wall biogenesis; peptidoglycan biosynthesis.</text>
</comment>
<comment type="function">
    <text evidence="14">Catalyzes cross-linking of the peptidoglycan cell wall.</text>
</comment>
<feature type="domain" description="Penicillin-binding protein transpeptidase" evidence="15">
    <location>
        <begin position="272"/>
        <end position="611"/>
    </location>
</feature>
<comment type="caution">
    <text evidence="17">The sequence shown here is derived from an EMBL/GenBank/DDBJ whole genome shotgun (WGS) entry which is preliminary data.</text>
</comment>
<accession>A0A3P3QE45</accession>
<organism evidence="17 18">
    <name type="scientific">Rheinheimera mesophila</name>
    <dbReference type="NCBI Taxonomy" id="1547515"/>
    <lineage>
        <taxon>Bacteria</taxon>
        <taxon>Pseudomonadati</taxon>
        <taxon>Pseudomonadota</taxon>
        <taxon>Gammaproteobacteria</taxon>
        <taxon>Chromatiales</taxon>
        <taxon>Chromatiaceae</taxon>
        <taxon>Rheinheimera</taxon>
    </lineage>
</organism>
<dbReference type="GO" id="GO:0071555">
    <property type="term" value="P:cell wall organization"/>
    <property type="evidence" value="ECO:0007669"/>
    <property type="project" value="UniProtKB-KW"/>
</dbReference>
<evidence type="ECO:0000259" key="15">
    <source>
        <dbReference type="Pfam" id="PF00905"/>
    </source>
</evidence>
<feature type="binding site" evidence="14">
    <location>
        <position position="370"/>
    </location>
    <ligand>
        <name>Zn(2+)</name>
        <dbReference type="ChEBI" id="CHEBI:29105"/>
    </ligand>
</feature>
<dbReference type="GO" id="GO:0008658">
    <property type="term" value="F:penicillin binding"/>
    <property type="evidence" value="ECO:0007669"/>
    <property type="project" value="UniProtKB-UniRule"/>
</dbReference>
<evidence type="ECO:0000256" key="12">
    <source>
        <dbReference type="ARBA" id="ARBA00023136"/>
    </source>
</evidence>
<dbReference type="NCBIfam" id="TIGR03423">
    <property type="entry name" value="pbp2_mrdA"/>
    <property type="match status" value="1"/>
</dbReference>
<dbReference type="GO" id="GO:0008270">
    <property type="term" value="F:zinc ion binding"/>
    <property type="evidence" value="ECO:0007669"/>
    <property type="project" value="UniProtKB-UniRule"/>
</dbReference>
<dbReference type="InterPro" id="IPR050515">
    <property type="entry name" value="Beta-lactam/transpept"/>
</dbReference>
<dbReference type="InterPro" id="IPR017790">
    <property type="entry name" value="Penicillin-binding_protein_2"/>
</dbReference>
<sequence length="624" mass="69733">MIKKRPSIQDPAAESQMFNQRALFGFAVVLLCFCVVVFNQYKLQVVMHEHYMTRADGNRIKLIPQPPNRGLIYDRNGILLAENRPIHSVELVPEQVKNIPETLAEIARLIEITPERQQEFLKEVKYHRRFVSIAVKEHLTEQEVAIIAVNQHRLPGVTLEARLTRHYPFGELFTHALGYIGKINAKELAKLEEEGVSANYAASRDIGKVGLERFYESQLHGQVGFEQVEVNNRGRVIRILDSKPATSGDDLILSIDMNLQQKAKELLGDNRGAVVAMDPRDGAVLAFYSNPSYDPNLFVHGISGKNYRELLNSPDRPLVNRVTQGVYPPASTIKPHMAVLGLENGTVTEQTRIPDPGFYKLPNYSRAYRDHVKWGHGWVDVYTAITKSCDTYFYDLAVKLGIDRISDYMKKFGFGSRTGIDVMEESAGLMPSKEWKRARHKQSWFPGDTVSLGIGQSYWSVTPMQLALSTAILINDGQKPTPHMGRYFRSQTKDTSLIAPLQTAIEVKDHNNWRIAKEAMRQTVMVQGGTGFNAFKGISYSAGGKTGTAQVINMAANQKYDANAIKEIHRDNAMFIGYAPAENPTILLTVTVENAGGGGSNAAPIARKMMDYYFTRQSAAGAQP</sequence>
<keyword evidence="9 14" id="KW-0133">Cell shape</keyword>
<gene>
    <name evidence="14 17" type="primary">mrdA</name>
    <name evidence="17" type="ORF">EIK76_13195</name>
</gene>
<comment type="subcellular location">
    <subcellularLocation>
        <location evidence="14">Cell inner membrane</location>
        <topology evidence="14">Single-pass membrane protein</topology>
    </subcellularLocation>
    <subcellularLocation>
        <location evidence="2">Cell membrane</location>
    </subcellularLocation>
    <subcellularLocation>
        <location evidence="1">Membrane</location>
        <topology evidence="1">Single-pass membrane protein</topology>
    </subcellularLocation>
</comment>
<evidence type="ECO:0000256" key="1">
    <source>
        <dbReference type="ARBA" id="ARBA00004167"/>
    </source>
</evidence>
<dbReference type="GO" id="GO:0009002">
    <property type="term" value="F:serine-type D-Ala-D-Ala carboxypeptidase activity"/>
    <property type="evidence" value="ECO:0007669"/>
    <property type="project" value="UniProtKB-UniRule"/>
</dbReference>
<dbReference type="UniPathway" id="UPA00219"/>
<proteinExistence type="inferred from homology"/>
<comment type="similarity">
    <text evidence="14">Belongs to the transpeptidase family. MrdA subfamily.</text>
</comment>
<evidence type="ECO:0000256" key="3">
    <source>
        <dbReference type="ARBA" id="ARBA00022475"/>
    </source>
</evidence>
<protein>
    <recommendedName>
        <fullName evidence="14">Peptidoglycan D,D-transpeptidase MrdA</fullName>
        <ecNumber evidence="14">3.4.16.4</ecNumber>
    </recommendedName>
    <alternativeName>
        <fullName evidence="14">Penicillin-binding protein 2</fullName>
        <shortName evidence="14">PBP-2</shortName>
    </alternativeName>
</protein>
<dbReference type="OrthoDB" id="9766847at2"/>
<evidence type="ECO:0000256" key="14">
    <source>
        <dbReference type="HAMAP-Rule" id="MF_02081"/>
    </source>
</evidence>
<dbReference type="GO" id="GO:0071972">
    <property type="term" value="F:peptidoglycan L,D-transpeptidase activity"/>
    <property type="evidence" value="ECO:0007669"/>
    <property type="project" value="TreeGrafter"/>
</dbReference>
<evidence type="ECO:0000259" key="16">
    <source>
        <dbReference type="Pfam" id="PF03717"/>
    </source>
</evidence>
<dbReference type="GO" id="GO:0005886">
    <property type="term" value="C:plasma membrane"/>
    <property type="evidence" value="ECO:0007669"/>
    <property type="project" value="UniProtKB-SubCell"/>
</dbReference>
<evidence type="ECO:0000256" key="9">
    <source>
        <dbReference type="ARBA" id="ARBA00022960"/>
    </source>
</evidence>
<comment type="cofactor">
    <cofactor evidence="14">
        <name>Zn(2+)</name>
        <dbReference type="ChEBI" id="CHEBI:29105"/>
    </cofactor>
    <text evidence="14">Binds one Zn(2+) ion per subunit.</text>
</comment>
<keyword evidence="12 14" id="KW-0472">Membrane</keyword>
<keyword evidence="13 14" id="KW-0961">Cell wall biogenesis/degradation</keyword>
<feature type="transmembrane region" description="Helical" evidence="14">
    <location>
        <begin position="21"/>
        <end position="41"/>
    </location>
</feature>
<dbReference type="GO" id="GO:0006508">
    <property type="term" value="P:proteolysis"/>
    <property type="evidence" value="ECO:0007669"/>
    <property type="project" value="UniProtKB-KW"/>
</dbReference>
<dbReference type="SUPFAM" id="SSF56601">
    <property type="entry name" value="beta-lactamase/transpeptidase-like"/>
    <property type="match status" value="1"/>
</dbReference>
<dbReference type="Pfam" id="PF00905">
    <property type="entry name" value="Transpeptidase"/>
    <property type="match status" value="1"/>
</dbReference>
<evidence type="ECO:0000256" key="8">
    <source>
        <dbReference type="ARBA" id="ARBA00022801"/>
    </source>
</evidence>
<keyword evidence="10 14" id="KW-0573">Peptidoglycan synthesis</keyword>
<feature type="binding site" evidence="14">
    <location>
        <position position="355"/>
    </location>
    <ligand>
        <name>Zn(2+)</name>
        <dbReference type="ChEBI" id="CHEBI:29105"/>
    </ligand>
</feature>
<keyword evidence="7 14" id="KW-0812">Transmembrane</keyword>
<keyword evidence="11 14" id="KW-1133">Transmembrane helix</keyword>
<dbReference type="Gene3D" id="3.90.1310.10">
    <property type="entry name" value="Penicillin-binding protein 2a (Domain 2)"/>
    <property type="match status" value="1"/>
</dbReference>
<dbReference type="RefSeq" id="WP_046519477.1">
    <property type="nucleotide sequence ID" value="NZ_LAVS01000012.1"/>
</dbReference>
<keyword evidence="5 14" id="KW-0121">Carboxypeptidase</keyword>
<dbReference type="InterPro" id="IPR012338">
    <property type="entry name" value="Beta-lactam/transpept-like"/>
</dbReference>
<comment type="catalytic activity">
    <reaction evidence="14">
        <text>Preferential cleavage: (Ac)2-L-Lys-D-Ala-|-D-Ala. Also transpeptidation of peptidyl-alanyl moieties that are N-acyl substituents of D-alanine.</text>
        <dbReference type="EC" id="3.4.16.4"/>
    </reaction>
</comment>
<evidence type="ECO:0000256" key="5">
    <source>
        <dbReference type="ARBA" id="ARBA00022645"/>
    </source>
</evidence>
<dbReference type="InterPro" id="IPR036138">
    <property type="entry name" value="PBP_dimer_sf"/>
</dbReference>
<evidence type="ECO:0000256" key="10">
    <source>
        <dbReference type="ARBA" id="ARBA00022984"/>
    </source>
</evidence>
<feature type="binding site" evidence="14">
    <location>
        <position position="376"/>
    </location>
    <ligand>
        <name>Zn(2+)</name>
        <dbReference type="ChEBI" id="CHEBI:29105"/>
    </ligand>
</feature>
<keyword evidence="6 14" id="KW-0645">Protease</keyword>